<evidence type="ECO:0000313" key="3">
    <source>
        <dbReference type="Proteomes" id="UP000324800"/>
    </source>
</evidence>
<proteinExistence type="predicted"/>
<dbReference type="Proteomes" id="UP000324800">
    <property type="component" value="Unassembled WGS sequence"/>
</dbReference>
<gene>
    <name evidence="2" type="ORF">EZS28_001180</name>
</gene>
<evidence type="ECO:0000256" key="1">
    <source>
        <dbReference type="SAM" id="Coils"/>
    </source>
</evidence>
<dbReference type="EMBL" id="SNRW01000117">
    <property type="protein sequence ID" value="KAA6403288.1"/>
    <property type="molecule type" value="Genomic_DNA"/>
</dbReference>
<evidence type="ECO:0000313" key="2">
    <source>
        <dbReference type="EMBL" id="KAA6403288.1"/>
    </source>
</evidence>
<sequence>MGRFVSLLKQIIEEEEEEEEVEYEEDEEGKKEIYQKAKLILTILSSQGVHGLPEARNITQLEDENKEKEIEIENQMRKCASLFREIEIQKSKISDLEIKDADKSRKIAELEEIVRNARENASQIPFSIASPAGSYIKKDDEQTYISTRDQCKIFSILPIISQGIYKCEIKLNQVIYPCIGIIKSELIIPFGIFPGNPSLAMFIKTENRLKEIKK</sequence>
<organism evidence="2 3">
    <name type="scientific">Streblomastix strix</name>
    <dbReference type="NCBI Taxonomy" id="222440"/>
    <lineage>
        <taxon>Eukaryota</taxon>
        <taxon>Metamonada</taxon>
        <taxon>Preaxostyla</taxon>
        <taxon>Oxymonadida</taxon>
        <taxon>Streblomastigidae</taxon>
        <taxon>Streblomastix</taxon>
    </lineage>
</organism>
<keyword evidence="1" id="KW-0175">Coiled coil</keyword>
<comment type="caution">
    <text evidence="2">The sequence shown here is derived from an EMBL/GenBank/DDBJ whole genome shotgun (WGS) entry which is preliminary data.</text>
</comment>
<feature type="coiled-coil region" evidence="1">
    <location>
        <begin position="58"/>
        <end position="120"/>
    </location>
</feature>
<reference evidence="2 3" key="1">
    <citation type="submission" date="2019-03" db="EMBL/GenBank/DDBJ databases">
        <title>Single cell metagenomics reveals metabolic interactions within the superorganism composed of flagellate Streblomastix strix and complex community of Bacteroidetes bacteria on its surface.</title>
        <authorList>
            <person name="Treitli S.C."/>
            <person name="Kolisko M."/>
            <person name="Husnik F."/>
            <person name="Keeling P."/>
            <person name="Hampl V."/>
        </authorList>
    </citation>
    <scope>NUCLEOTIDE SEQUENCE [LARGE SCALE GENOMIC DNA]</scope>
    <source>
        <strain evidence="2">ST1C</strain>
    </source>
</reference>
<dbReference type="AlphaFoldDB" id="A0A5J4X7T1"/>
<protein>
    <submittedName>
        <fullName evidence="2">Uncharacterized protein</fullName>
    </submittedName>
</protein>
<name>A0A5J4X7T1_9EUKA</name>
<accession>A0A5J4X7T1</accession>